<keyword evidence="2" id="KW-0813">Transport</keyword>
<dbReference type="Gene3D" id="3.10.105.10">
    <property type="entry name" value="Dipeptide-binding Protein, Domain 3"/>
    <property type="match status" value="1"/>
</dbReference>
<dbReference type="PIRSF" id="PIRSF002741">
    <property type="entry name" value="MppA"/>
    <property type="match status" value="1"/>
</dbReference>
<dbReference type="CDD" id="cd00995">
    <property type="entry name" value="PBP2_NikA_DppA_OppA_like"/>
    <property type="match status" value="1"/>
</dbReference>
<dbReference type="GO" id="GO:0015833">
    <property type="term" value="P:peptide transport"/>
    <property type="evidence" value="ECO:0007669"/>
    <property type="project" value="TreeGrafter"/>
</dbReference>
<dbReference type="EMBL" id="SHLC01000001">
    <property type="protein sequence ID" value="RZU65363.1"/>
    <property type="molecule type" value="Genomic_DNA"/>
</dbReference>
<keyword evidence="3 4" id="KW-0732">Signal</keyword>
<comment type="caution">
    <text evidence="6">The sequence shown here is derived from an EMBL/GenBank/DDBJ whole genome shotgun (WGS) entry which is preliminary data.</text>
</comment>
<feature type="chain" id="PRO_5039291532" evidence="4">
    <location>
        <begin position="24"/>
        <end position="508"/>
    </location>
</feature>
<organism evidence="6 7">
    <name type="scientific">Microterricola gilva</name>
    <dbReference type="NCBI Taxonomy" id="393267"/>
    <lineage>
        <taxon>Bacteria</taxon>
        <taxon>Bacillati</taxon>
        <taxon>Actinomycetota</taxon>
        <taxon>Actinomycetes</taxon>
        <taxon>Micrococcales</taxon>
        <taxon>Microbacteriaceae</taxon>
        <taxon>Microterricola</taxon>
    </lineage>
</organism>
<evidence type="ECO:0000256" key="4">
    <source>
        <dbReference type="SAM" id="SignalP"/>
    </source>
</evidence>
<dbReference type="InterPro" id="IPR030678">
    <property type="entry name" value="Peptide/Ni-bd"/>
</dbReference>
<evidence type="ECO:0000256" key="1">
    <source>
        <dbReference type="ARBA" id="ARBA00005695"/>
    </source>
</evidence>
<dbReference type="Gene3D" id="3.40.190.10">
    <property type="entry name" value="Periplasmic binding protein-like II"/>
    <property type="match status" value="1"/>
</dbReference>
<dbReference type="PANTHER" id="PTHR30290:SF9">
    <property type="entry name" value="OLIGOPEPTIDE-BINDING PROTEIN APPA"/>
    <property type="match status" value="1"/>
</dbReference>
<dbReference type="GO" id="GO:1904680">
    <property type="term" value="F:peptide transmembrane transporter activity"/>
    <property type="evidence" value="ECO:0007669"/>
    <property type="project" value="TreeGrafter"/>
</dbReference>
<dbReference type="Pfam" id="PF00496">
    <property type="entry name" value="SBP_bac_5"/>
    <property type="match status" value="1"/>
</dbReference>
<dbReference type="PANTHER" id="PTHR30290">
    <property type="entry name" value="PERIPLASMIC BINDING COMPONENT OF ABC TRANSPORTER"/>
    <property type="match status" value="1"/>
</dbReference>
<accession>A0A4Q8AMV7</accession>
<evidence type="ECO:0000256" key="3">
    <source>
        <dbReference type="ARBA" id="ARBA00022729"/>
    </source>
</evidence>
<comment type="similarity">
    <text evidence="1">Belongs to the bacterial solute-binding protein 5 family.</text>
</comment>
<evidence type="ECO:0000259" key="5">
    <source>
        <dbReference type="Pfam" id="PF00496"/>
    </source>
</evidence>
<dbReference type="RefSeq" id="WP_165397328.1">
    <property type="nucleotide sequence ID" value="NZ_SHLC01000001.1"/>
</dbReference>
<dbReference type="InterPro" id="IPR000914">
    <property type="entry name" value="SBP_5_dom"/>
</dbReference>
<sequence>MPRSVTQALSVLTAALMVAALSACSTGGDSAQPADADGTLHVARSESFDGWDPDKAAAYSSYQTLQGVLEPLLRFSPDGTAVEAGLAKSWSYDPAALTWTFVLQDDTQFSDGTPLTSADVAFSAGVWADGSNYGSLYANITGVSTPDDRTAVFALATPDTTLPVLMTWSSSAIFPTDFGGKTRDEYFAKPVAAGAFVIADWSPGGQITLEKNEHYYQPGRPYLEKVVIDVLPDATERGAQFQAGQIDISEYVGASDAKQYGDSLVALPAGQVEHLSFNTTRAPLDDPQLRKAIAYAIDYDAITDGAFRGYGSAPRGIIPPNLANWAPPSEAPFALDLDRSKELLDKSESADVDALEVVYDAGNSTDHLVAQVIKANLAEIGIDVTLTALETGAFLSRAYGLDADMVLWSYGAVSPDVIDPLGWIQGTSWLFTGFETDTIQQQFFAYTATESPEEKQQIVTAVQDEALENAQAISLSEFQVLHAVSPRISGFAAAPWGMYYWDTIKVGE</sequence>
<feature type="domain" description="Solute-binding protein family 5" evidence="5">
    <location>
        <begin position="82"/>
        <end position="426"/>
    </location>
</feature>
<evidence type="ECO:0000313" key="6">
    <source>
        <dbReference type="EMBL" id="RZU65363.1"/>
    </source>
</evidence>
<reference evidence="6 7" key="1">
    <citation type="submission" date="2019-02" db="EMBL/GenBank/DDBJ databases">
        <title>Sequencing the genomes of 1000 actinobacteria strains.</title>
        <authorList>
            <person name="Klenk H.-P."/>
        </authorList>
    </citation>
    <scope>NUCLEOTIDE SEQUENCE [LARGE SCALE GENOMIC DNA]</scope>
    <source>
        <strain evidence="6 7">DSM 18319</strain>
    </source>
</reference>
<proteinExistence type="inferred from homology"/>
<dbReference type="SUPFAM" id="SSF53850">
    <property type="entry name" value="Periplasmic binding protein-like II"/>
    <property type="match status" value="1"/>
</dbReference>
<dbReference type="Gene3D" id="3.90.76.10">
    <property type="entry name" value="Dipeptide-binding Protein, Domain 1"/>
    <property type="match status" value="1"/>
</dbReference>
<keyword evidence="7" id="KW-1185">Reference proteome</keyword>
<evidence type="ECO:0000256" key="2">
    <source>
        <dbReference type="ARBA" id="ARBA00022448"/>
    </source>
</evidence>
<name>A0A4Q8AMV7_9MICO</name>
<dbReference type="InterPro" id="IPR039424">
    <property type="entry name" value="SBP_5"/>
</dbReference>
<dbReference type="GO" id="GO:0043190">
    <property type="term" value="C:ATP-binding cassette (ABC) transporter complex"/>
    <property type="evidence" value="ECO:0007669"/>
    <property type="project" value="InterPro"/>
</dbReference>
<gene>
    <name evidence="6" type="ORF">EV379_1695</name>
</gene>
<dbReference type="Proteomes" id="UP000291483">
    <property type="component" value="Unassembled WGS sequence"/>
</dbReference>
<protein>
    <submittedName>
        <fullName evidence="6">Peptide/nickel transport system substrate-binding protein</fullName>
    </submittedName>
</protein>
<dbReference type="PROSITE" id="PS51257">
    <property type="entry name" value="PROKAR_LIPOPROTEIN"/>
    <property type="match status" value="1"/>
</dbReference>
<evidence type="ECO:0000313" key="7">
    <source>
        <dbReference type="Proteomes" id="UP000291483"/>
    </source>
</evidence>
<dbReference type="AlphaFoldDB" id="A0A4Q8AMV7"/>
<dbReference type="GO" id="GO:0042597">
    <property type="term" value="C:periplasmic space"/>
    <property type="evidence" value="ECO:0007669"/>
    <property type="project" value="UniProtKB-ARBA"/>
</dbReference>
<feature type="signal peptide" evidence="4">
    <location>
        <begin position="1"/>
        <end position="23"/>
    </location>
</feature>